<evidence type="ECO:0000256" key="1">
    <source>
        <dbReference type="SAM" id="MobiDB-lite"/>
    </source>
</evidence>
<feature type="compositionally biased region" description="Low complexity" evidence="1">
    <location>
        <begin position="605"/>
        <end position="617"/>
    </location>
</feature>
<gene>
    <name evidence="2" type="ORF">SPBR_03454</name>
</gene>
<dbReference type="RefSeq" id="XP_040623150.1">
    <property type="nucleotide sequence ID" value="XM_040761745.1"/>
</dbReference>
<reference evidence="2 3" key="1">
    <citation type="journal article" date="2014" name="BMC Genomics">
        <title>Comparative genomics of the major fungal agents of human and animal Sporotrichosis: Sporothrix schenckii and Sporothrix brasiliensis.</title>
        <authorList>
            <person name="Teixeira M.M."/>
            <person name="de Almeida L.G."/>
            <person name="Kubitschek-Barreira P."/>
            <person name="Alves F.L."/>
            <person name="Kioshima E.S."/>
            <person name="Abadio A.K."/>
            <person name="Fernandes L."/>
            <person name="Derengowski L.S."/>
            <person name="Ferreira K.S."/>
            <person name="Souza R.C."/>
            <person name="Ruiz J.C."/>
            <person name="de Andrade N.C."/>
            <person name="Paes H.C."/>
            <person name="Nicola A.M."/>
            <person name="Albuquerque P."/>
            <person name="Gerber A.L."/>
            <person name="Martins V.P."/>
            <person name="Peconick L.D."/>
            <person name="Neto A.V."/>
            <person name="Chaucanez C.B."/>
            <person name="Silva P.A."/>
            <person name="Cunha O.L."/>
            <person name="de Oliveira F.F."/>
            <person name="dos Santos T.C."/>
            <person name="Barros A.L."/>
            <person name="Soares M.A."/>
            <person name="de Oliveira L.M."/>
            <person name="Marini M.M."/>
            <person name="Villalobos-Duno H."/>
            <person name="Cunha M.M."/>
            <person name="de Hoog S."/>
            <person name="da Silveira J.F."/>
            <person name="Henrissat B."/>
            <person name="Nino-Vega G.A."/>
            <person name="Cisalpino P.S."/>
            <person name="Mora-Montes H.M."/>
            <person name="Almeida S.R."/>
            <person name="Stajich J.E."/>
            <person name="Lopes-Bezerra L.M."/>
            <person name="Vasconcelos A.T."/>
            <person name="Felipe M.S."/>
        </authorList>
    </citation>
    <scope>NUCLEOTIDE SEQUENCE [LARGE SCALE GENOMIC DNA]</scope>
    <source>
        <strain evidence="2 3">5110</strain>
    </source>
</reference>
<feature type="compositionally biased region" description="Polar residues" evidence="1">
    <location>
        <begin position="182"/>
        <end position="196"/>
    </location>
</feature>
<feature type="region of interest" description="Disordered" evidence="1">
    <location>
        <begin position="29"/>
        <end position="56"/>
    </location>
</feature>
<dbReference type="EMBL" id="AWTV01000002">
    <property type="protein sequence ID" value="KIH95140.1"/>
    <property type="molecule type" value="Genomic_DNA"/>
</dbReference>
<feature type="compositionally biased region" description="Gly residues" evidence="1">
    <location>
        <begin position="117"/>
        <end position="131"/>
    </location>
</feature>
<feature type="compositionally biased region" description="Basic and acidic residues" evidence="1">
    <location>
        <begin position="33"/>
        <end position="43"/>
    </location>
</feature>
<feature type="compositionally biased region" description="Polar residues" evidence="1">
    <location>
        <begin position="81"/>
        <end position="106"/>
    </location>
</feature>
<feature type="compositionally biased region" description="Low complexity" evidence="1">
    <location>
        <begin position="340"/>
        <end position="349"/>
    </location>
</feature>
<sequence length="617" mass="63846">MALPVAIQSVVFYYLACTPCMSARTRHRAKKKFDKERKERAAMEEDEPPIYRHPSPFNVNPYWQEEIMMGPSLPKKGRAAKQNSSQRKLTSAGKDSSIATRSSLAISNHGGVPTSSGGSGGSGGILQGANGGSEPLPKGAAAGAGDATDATAAGAAADRRSADNSVPASNNSSGANVANKSRTSGGQAPVSPTFNSDDARSMSMLEATATAATAATVGTTTTTSAEGWNYKRYQREDEELWGSEPSRTHKLMDAIVKAGSSAGRLLESTLGTKERGYYNGGNLAVTDEDRANFYSPTIIHPPVNDYHPPVVGSKPAHKDALRWMLQPPPPAKVMEGKVPVSRSTSVTSSMNGGSMRRSTTAVAGSEVSLTRRMAREARLRRGESANSGATVTGRPRASSSTSTEEDDAAAVAAAAATANLSRTVSRKSATTGNEIRPKSQQRLGSRGAAAAAAAARSRSGSLASSVEDPNWSSDDDGMLRTKWRFPNCAPPPVPAMPSLPATAVLPGSSGDAGASFPTSSLQPRSSLHANSQNPSRTKLETILSSDASGKMDMSRSSSSSRGRKENTRPGVLKSATTSTSTSTSTGVAASPGNGDATKAPHDRSAGSSLDSGLALSS</sequence>
<dbReference type="VEuPathDB" id="FungiDB:SPBR_03454"/>
<dbReference type="OrthoDB" id="506431at2759"/>
<feature type="compositionally biased region" description="Polar residues" evidence="1">
    <location>
        <begin position="350"/>
        <end position="362"/>
    </location>
</feature>
<keyword evidence="3" id="KW-1185">Reference proteome</keyword>
<feature type="compositionally biased region" description="Low complexity" evidence="1">
    <location>
        <begin position="139"/>
        <end position="156"/>
    </location>
</feature>
<feature type="compositionally biased region" description="Low complexity" evidence="1">
    <location>
        <begin position="574"/>
        <end position="590"/>
    </location>
</feature>
<feature type="compositionally biased region" description="Low complexity" evidence="1">
    <location>
        <begin position="409"/>
        <end position="418"/>
    </location>
</feature>
<dbReference type="AlphaFoldDB" id="A0A0C2J827"/>
<feature type="region of interest" description="Disordered" evidence="1">
    <location>
        <begin position="73"/>
        <end position="198"/>
    </location>
</feature>
<dbReference type="HOGENOM" id="CLU_036638_0_0_1"/>
<feature type="compositionally biased region" description="Low complexity" evidence="1">
    <location>
        <begin position="164"/>
        <end position="181"/>
    </location>
</feature>
<evidence type="ECO:0000313" key="3">
    <source>
        <dbReference type="Proteomes" id="UP000031575"/>
    </source>
</evidence>
<feature type="region of interest" description="Disordered" evidence="1">
    <location>
        <begin position="329"/>
        <end position="617"/>
    </location>
</feature>
<feature type="compositionally biased region" description="Low complexity" evidence="1">
    <location>
        <begin position="442"/>
        <end position="465"/>
    </location>
</feature>
<protein>
    <recommendedName>
        <fullName evidence="4">Signal peptide-containing protein</fullName>
    </recommendedName>
</protein>
<dbReference type="GeneID" id="63676666"/>
<evidence type="ECO:0008006" key="4">
    <source>
        <dbReference type="Google" id="ProtNLM"/>
    </source>
</evidence>
<feature type="compositionally biased region" description="Polar residues" evidence="1">
    <location>
        <begin position="419"/>
        <end position="441"/>
    </location>
</feature>
<name>A0A0C2J827_9PEZI</name>
<organism evidence="2 3">
    <name type="scientific">Sporothrix brasiliensis 5110</name>
    <dbReference type="NCBI Taxonomy" id="1398154"/>
    <lineage>
        <taxon>Eukaryota</taxon>
        <taxon>Fungi</taxon>
        <taxon>Dikarya</taxon>
        <taxon>Ascomycota</taxon>
        <taxon>Pezizomycotina</taxon>
        <taxon>Sordariomycetes</taxon>
        <taxon>Sordariomycetidae</taxon>
        <taxon>Ophiostomatales</taxon>
        <taxon>Ophiostomataceae</taxon>
        <taxon>Sporothrix</taxon>
    </lineage>
</organism>
<feature type="compositionally biased region" description="Polar residues" evidence="1">
    <location>
        <begin position="516"/>
        <end position="547"/>
    </location>
</feature>
<evidence type="ECO:0000313" key="2">
    <source>
        <dbReference type="EMBL" id="KIH95140.1"/>
    </source>
</evidence>
<feature type="compositionally biased region" description="Pro residues" evidence="1">
    <location>
        <begin position="488"/>
        <end position="497"/>
    </location>
</feature>
<dbReference type="Proteomes" id="UP000031575">
    <property type="component" value="Unassembled WGS sequence"/>
</dbReference>
<accession>A0A0C2J827</accession>
<proteinExistence type="predicted"/>
<comment type="caution">
    <text evidence="2">The sequence shown here is derived from an EMBL/GenBank/DDBJ whole genome shotgun (WGS) entry which is preliminary data.</text>
</comment>
<feature type="compositionally biased region" description="Basic and acidic residues" evidence="1">
    <location>
        <begin position="373"/>
        <end position="383"/>
    </location>
</feature>